<dbReference type="AlphaFoldDB" id="A0A1I7N3Y0"/>
<evidence type="ECO:0000313" key="8">
    <source>
        <dbReference type="Proteomes" id="UP000199423"/>
    </source>
</evidence>
<keyword evidence="3 6" id="KW-0067">ATP-binding</keyword>
<dbReference type="GO" id="GO:0005737">
    <property type="term" value="C:cytoplasm"/>
    <property type="evidence" value="ECO:0007669"/>
    <property type="project" value="UniProtKB-SubCell"/>
</dbReference>
<reference evidence="8" key="1">
    <citation type="submission" date="2016-10" db="EMBL/GenBank/DDBJ databases">
        <authorList>
            <person name="Varghese N."/>
            <person name="Submissions S."/>
        </authorList>
    </citation>
    <scope>NUCLEOTIDE SEQUENCE [LARGE SCALE GENOMIC DNA]</scope>
    <source>
        <strain evidence="8">DSM 1565</strain>
    </source>
</reference>
<organism evidence="7 8">
    <name type="scientific">Hyphomicrobium facile</name>
    <dbReference type="NCBI Taxonomy" id="51670"/>
    <lineage>
        <taxon>Bacteria</taxon>
        <taxon>Pseudomonadati</taxon>
        <taxon>Pseudomonadota</taxon>
        <taxon>Alphaproteobacteria</taxon>
        <taxon>Hyphomicrobiales</taxon>
        <taxon>Hyphomicrobiaceae</taxon>
        <taxon>Hyphomicrobium</taxon>
    </lineage>
</organism>
<dbReference type="RefSeq" id="WP_092865516.1">
    <property type="nucleotide sequence ID" value="NZ_FPCH01000001.1"/>
</dbReference>
<dbReference type="OrthoDB" id="9768127at2"/>
<dbReference type="InterPro" id="IPR056546">
    <property type="entry name" value="MreB_MamK-like"/>
</dbReference>
<name>A0A1I7N3Y0_9HYPH</name>
<proteinExistence type="inferred from homology"/>
<dbReference type="NCBIfam" id="NF010539">
    <property type="entry name" value="PRK13927.1"/>
    <property type="match status" value="1"/>
</dbReference>
<dbReference type="HAMAP" id="MF_02207">
    <property type="entry name" value="MreB"/>
    <property type="match status" value="1"/>
</dbReference>
<protein>
    <recommendedName>
        <fullName evidence="6">Cell shape-determining protein MreB</fullName>
    </recommendedName>
</protein>
<feature type="binding site" evidence="6">
    <location>
        <begin position="166"/>
        <end position="168"/>
    </location>
    <ligand>
        <name>ATP</name>
        <dbReference type="ChEBI" id="CHEBI:30616"/>
    </ligand>
</feature>
<dbReference type="GO" id="GO:0008360">
    <property type="term" value="P:regulation of cell shape"/>
    <property type="evidence" value="ECO:0007669"/>
    <property type="project" value="UniProtKB-UniRule"/>
</dbReference>
<evidence type="ECO:0000256" key="2">
    <source>
        <dbReference type="ARBA" id="ARBA00022741"/>
    </source>
</evidence>
<comment type="caution">
    <text evidence="6">Lacks conserved residue(s) required for the propagation of feature annotation.</text>
</comment>
<evidence type="ECO:0000256" key="3">
    <source>
        <dbReference type="ARBA" id="ARBA00022840"/>
    </source>
</evidence>
<evidence type="ECO:0000256" key="4">
    <source>
        <dbReference type="ARBA" id="ARBA00022960"/>
    </source>
</evidence>
<keyword evidence="8" id="KW-1185">Reference proteome</keyword>
<dbReference type="EMBL" id="FPCH01000001">
    <property type="protein sequence ID" value="SFV29375.1"/>
    <property type="molecule type" value="Genomic_DNA"/>
</dbReference>
<keyword evidence="1 6" id="KW-0963">Cytoplasm</keyword>
<dbReference type="SUPFAM" id="SSF53067">
    <property type="entry name" value="Actin-like ATPase domain"/>
    <property type="match status" value="2"/>
</dbReference>
<dbReference type="PANTHER" id="PTHR42749:SF1">
    <property type="entry name" value="CELL SHAPE-DETERMINING PROTEIN MREB"/>
    <property type="match status" value="1"/>
</dbReference>
<evidence type="ECO:0000313" key="7">
    <source>
        <dbReference type="EMBL" id="SFV29375.1"/>
    </source>
</evidence>
<gene>
    <name evidence="6" type="primary">mreB</name>
    <name evidence="7" type="ORF">SAMN04488557_1236</name>
</gene>
<dbReference type="InterPro" id="IPR004753">
    <property type="entry name" value="MreB"/>
</dbReference>
<dbReference type="Proteomes" id="UP000199423">
    <property type="component" value="Unassembled WGS sequence"/>
</dbReference>
<dbReference type="PANTHER" id="PTHR42749">
    <property type="entry name" value="CELL SHAPE-DETERMINING PROTEIN MREB"/>
    <property type="match status" value="1"/>
</dbReference>
<dbReference type="GO" id="GO:0005524">
    <property type="term" value="F:ATP binding"/>
    <property type="evidence" value="ECO:0007669"/>
    <property type="project" value="UniProtKB-KW"/>
</dbReference>
<evidence type="ECO:0000256" key="1">
    <source>
        <dbReference type="ARBA" id="ARBA00022490"/>
    </source>
</evidence>
<comment type="function">
    <text evidence="6">Forms membrane-associated dynamic filaments that are essential for cell shape determination. Acts by regulating cell wall synthesis and cell elongation, and thus cell shape. A feedback loop between cell geometry and MreB localization may maintain elongated cell shape by targeting cell wall growth to regions of negative cell wall curvature.</text>
</comment>
<dbReference type="InterPro" id="IPR043129">
    <property type="entry name" value="ATPase_NBD"/>
</dbReference>
<accession>A0A1I7N3Y0</accession>
<comment type="subcellular location">
    <subcellularLocation>
        <location evidence="6">Cytoplasm</location>
    </subcellularLocation>
    <text evidence="6">Membrane-associated.</text>
</comment>
<dbReference type="Gene3D" id="3.30.420.40">
    <property type="match status" value="3"/>
</dbReference>
<dbReference type="PRINTS" id="PR01652">
    <property type="entry name" value="SHAPEPROTEIN"/>
</dbReference>
<keyword evidence="2 6" id="KW-0547">Nucleotide-binding</keyword>
<dbReference type="CDD" id="cd10225">
    <property type="entry name" value="ASKHA_NBD_MreB-like"/>
    <property type="match status" value="1"/>
</dbReference>
<comment type="similarity">
    <text evidence="5 6">Belongs to the FtsA/MreB family.</text>
</comment>
<sequence>MFGLGFGSVLPDNIAIDLGTANTLVYVEGRGVIINEPSVVAIRSRGGVRDVLAVGEKAKQMLGRTPESIETIRPLRDGVIADFIATEEMLRQFIGRTKSLIEFVRPRILICVPAGATPVERRAVYETALSAGARKVFLVEEPVAAAIGAGLPIDEPKGSMVVDIGGGTTDIAVLSLGGVVQARSIRCGGTAMDDAIVRYVRRKHQLVIGEANAERIKIEAGSASRIINGETAEIFIRGREIREGKAKTVVLGPHDIAEALEGTVEQIAEFIQHGIEDLPAEISTDICERGIHLSGGGAKLAKLDEELERRIGVKVHLPELPEQCVIAGTAAILRSLKEREHLLIRP</sequence>
<dbReference type="Pfam" id="PF06723">
    <property type="entry name" value="MreB_Mbl"/>
    <property type="match status" value="1"/>
</dbReference>
<evidence type="ECO:0000256" key="6">
    <source>
        <dbReference type="HAMAP-Rule" id="MF_02207"/>
    </source>
</evidence>
<feature type="binding site" evidence="6">
    <location>
        <begin position="214"/>
        <end position="217"/>
    </location>
    <ligand>
        <name>ATP</name>
        <dbReference type="ChEBI" id="CHEBI:30616"/>
    </ligand>
</feature>
<comment type="subunit">
    <text evidence="6">Forms polymers.</text>
</comment>
<keyword evidence="4 6" id="KW-0133">Cell shape</keyword>
<dbReference type="NCBIfam" id="TIGR00904">
    <property type="entry name" value="mreB"/>
    <property type="match status" value="1"/>
</dbReference>
<dbReference type="GO" id="GO:0000902">
    <property type="term" value="P:cell morphogenesis"/>
    <property type="evidence" value="ECO:0007669"/>
    <property type="project" value="InterPro"/>
</dbReference>
<dbReference type="STRING" id="51670.SAMN04488557_1236"/>
<evidence type="ECO:0000256" key="5">
    <source>
        <dbReference type="ARBA" id="ARBA00023458"/>
    </source>
</evidence>
<feature type="binding site" evidence="6">
    <location>
        <begin position="20"/>
        <end position="22"/>
    </location>
    <ligand>
        <name>ATP</name>
        <dbReference type="ChEBI" id="CHEBI:30616"/>
    </ligand>
</feature>